<protein>
    <submittedName>
        <fullName evidence="9 10">Serine protease hepsin-like</fullName>
    </submittedName>
</protein>
<dbReference type="InterPro" id="IPR043504">
    <property type="entry name" value="Peptidase_S1_PA_chymotrypsin"/>
</dbReference>
<reference evidence="9 10" key="1">
    <citation type="submission" date="2025-08" db="UniProtKB">
        <authorList>
            <consortium name="RefSeq"/>
        </authorList>
    </citation>
    <scope>IDENTIFICATION</scope>
</reference>
<evidence type="ECO:0000256" key="6">
    <source>
        <dbReference type="SAM" id="SignalP"/>
    </source>
</evidence>
<proteinExistence type="predicted"/>
<dbReference type="AlphaFoldDB" id="A0A6P7T9T2"/>
<dbReference type="SUPFAM" id="SSF50494">
    <property type="entry name" value="Trypsin-like serine proteases"/>
    <property type="match status" value="1"/>
</dbReference>
<keyword evidence="6" id="KW-0732">Signal</keyword>
<name>A0A6P7T9T2_9MOLL</name>
<keyword evidence="2 5" id="KW-0378">Hydrolase</keyword>
<feature type="domain" description="Peptidase S1" evidence="7">
    <location>
        <begin position="64"/>
        <end position="299"/>
    </location>
</feature>
<dbReference type="PROSITE" id="PS00134">
    <property type="entry name" value="TRYPSIN_HIS"/>
    <property type="match status" value="1"/>
</dbReference>
<dbReference type="FunFam" id="2.40.10.10:FF:000003">
    <property type="entry name" value="Transmembrane serine protease 3"/>
    <property type="match status" value="1"/>
</dbReference>
<dbReference type="PANTHER" id="PTHR24252:SF7">
    <property type="entry name" value="HYALIN"/>
    <property type="match status" value="1"/>
</dbReference>
<organism evidence="8 9">
    <name type="scientific">Octopus sinensis</name>
    <name type="common">East Asian common octopus</name>
    <dbReference type="NCBI Taxonomy" id="2607531"/>
    <lineage>
        <taxon>Eukaryota</taxon>
        <taxon>Metazoa</taxon>
        <taxon>Spiralia</taxon>
        <taxon>Lophotrochozoa</taxon>
        <taxon>Mollusca</taxon>
        <taxon>Cephalopoda</taxon>
        <taxon>Coleoidea</taxon>
        <taxon>Octopodiformes</taxon>
        <taxon>Octopoda</taxon>
        <taxon>Incirrata</taxon>
        <taxon>Octopodidae</taxon>
        <taxon>Octopus</taxon>
    </lineage>
</organism>
<accession>A0A6P7T9T2</accession>
<evidence type="ECO:0000313" key="11">
    <source>
        <dbReference type="RefSeq" id="XP_036366694.1"/>
    </source>
</evidence>
<dbReference type="InterPro" id="IPR033116">
    <property type="entry name" value="TRYPSIN_SER"/>
</dbReference>
<evidence type="ECO:0000313" key="9">
    <source>
        <dbReference type="RefSeq" id="XP_029647758.1"/>
    </source>
</evidence>
<keyword evidence="1 5" id="KW-0645">Protease</keyword>
<feature type="chain" id="PRO_5045019758" evidence="6">
    <location>
        <begin position="17"/>
        <end position="307"/>
    </location>
</feature>
<evidence type="ECO:0000313" key="10">
    <source>
        <dbReference type="RefSeq" id="XP_036366693.1"/>
    </source>
</evidence>
<dbReference type="GO" id="GO:0004252">
    <property type="term" value="F:serine-type endopeptidase activity"/>
    <property type="evidence" value="ECO:0007669"/>
    <property type="project" value="InterPro"/>
</dbReference>
<evidence type="ECO:0000256" key="5">
    <source>
        <dbReference type="RuleBase" id="RU363034"/>
    </source>
</evidence>
<keyword evidence="4" id="KW-1015">Disulfide bond</keyword>
<dbReference type="InterPro" id="IPR001254">
    <property type="entry name" value="Trypsin_dom"/>
</dbReference>
<evidence type="ECO:0000256" key="1">
    <source>
        <dbReference type="ARBA" id="ARBA00022670"/>
    </source>
</evidence>
<dbReference type="RefSeq" id="XP_029647758.1">
    <property type="nucleotide sequence ID" value="XM_029791898.2"/>
</dbReference>
<evidence type="ECO:0000313" key="8">
    <source>
        <dbReference type="Proteomes" id="UP000515154"/>
    </source>
</evidence>
<dbReference type="InterPro" id="IPR018114">
    <property type="entry name" value="TRYPSIN_HIS"/>
</dbReference>
<dbReference type="PRINTS" id="PR00722">
    <property type="entry name" value="CHYMOTRYPSIN"/>
</dbReference>
<dbReference type="Pfam" id="PF00089">
    <property type="entry name" value="Trypsin"/>
    <property type="match status" value="1"/>
</dbReference>
<dbReference type="Gene3D" id="2.40.10.10">
    <property type="entry name" value="Trypsin-like serine proteases"/>
    <property type="match status" value="1"/>
</dbReference>
<dbReference type="KEGG" id="osn:115221693"/>
<evidence type="ECO:0000259" key="7">
    <source>
        <dbReference type="PROSITE" id="PS50240"/>
    </source>
</evidence>
<feature type="signal peptide" evidence="6">
    <location>
        <begin position="1"/>
        <end position="16"/>
    </location>
</feature>
<sequence>MFCLLLLVSFIAASYSELITLGERPPPCHQDISKIGQNVCNAMKSTGHTNECGISFIRKRISYIVGGTEAYPGSWPWIVMLLASGVRLCAGTILNNDWVLTAAHCFDFAQLRNASLWTVTSGKHHSNCTDTTEQEWPVSQIVIHPGYVAPTNENDIALLKLSKPLNYNCRTQPICLPKDDKSLKTGRLCKIAGWGMTFGKGSRTALNELTLPVINGSLCGSPEYYGNRYHEENMVCLGYPEGGLDACNGDSGGPMVCNNNGKWILSGVTSWGLGCALPKQPGVYTRIRPFMAWIKKYLNAKENGIIG</sequence>
<dbReference type="PANTHER" id="PTHR24252">
    <property type="entry name" value="ACROSIN-RELATED"/>
    <property type="match status" value="1"/>
</dbReference>
<dbReference type="PROSITE" id="PS50240">
    <property type="entry name" value="TRYPSIN_DOM"/>
    <property type="match status" value="1"/>
</dbReference>
<dbReference type="GO" id="GO:0006508">
    <property type="term" value="P:proteolysis"/>
    <property type="evidence" value="ECO:0007669"/>
    <property type="project" value="UniProtKB-KW"/>
</dbReference>
<keyword evidence="8" id="KW-1185">Reference proteome</keyword>
<dbReference type="InterPro" id="IPR009003">
    <property type="entry name" value="Peptidase_S1_PA"/>
</dbReference>
<dbReference type="CDD" id="cd00190">
    <property type="entry name" value="Tryp_SPc"/>
    <property type="match status" value="1"/>
</dbReference>
<gene>
    <name evidence="9 10 11" type="primary">LOC115221693</name>
</gene>
<evidence type="ECO:0000256" key="3">
    <source>
        <dbReference type="ARBA" id="ARBA00022825"/>
    </source>
</evidence>
<dbReference type="RefSeq" id="XP_036366694.1">
    <property type="nucleotide sequence ID" value="XM_036510801.1"/>
</dbReference>
<dbReference type="RefSeq" id="XP_036366693.1">
    <property type="nucleotide sequence ID" value="XM_036510800.1"/>
</dbReference>
<evidence type="ECO:0000256" key="2">
    <source>
        <dbReference type="ARBA" id="ARBA00022801"/>
    </source>
</evidence>
<dbReference type="InterPro" id="IPR001314">
    <property type="entry name" value="Peptidase_S1A"/>
</dbReference>
<dbReference type="PROSITE" id="PS00135">
    <property type="entry name" value="TRYPSIN_SER"/>
    <property type="match status" value="1"/>
</dbReference>
<dbReference type="SMART" id="SM00020">
    <property type="entry name" value="Tryp_SPc"/>
    <property type="match status" value="1"/>
</dbReference>
<evidence type="ECO:0000256" key="4">
    <source>
        <dbReference type="ARBA" id="ARBA00023157"/>
    </source>
</evidence>
<dbReference type="Proteomes" id="UP000515154">
    <property type="component" value="Linkage group LG18"/>
</dbReference>
<keyword evidence="3 5" id="KW-0720">Serine protease</keyword>